<keyword evidence="2" id="KW-1185">Reference proteome</keyword>
<name>W6M011_9GAMM</name>
<dbReference type="RefSeq" id="WP_048669828.1">
    <property type="nucleotide sequence ID" value="NZ_CBTJ020000001.1"/>
</dbReference>
<proteinExistence type="predicted"/>
<dbReference type="EMBL" id="CBTJ020000001">
    <property type="protein sequence ID" value="CDI00762.1"/>
    <property type="molecule type" value="Genomic_DNA"/>
</dbReference>
<gene>
    <name evidence="1" type="ORF">BN873_10018</name>
</gene>
<dbReference type="Proteomes" id="UP000035760">
    <property type="component" value="Unassembled WGS sequence"/>
</dbReference>
<accession>W6M011</accession>
<dbReference type="AlphaFoldDB" id="W6M011"/>
<evidence type="ECO:0000313" key="1">
    <source>
        <dbReference type="EMBL" id="CDI00762.1"/>
    </source>
</evidence>
<reference evidence="1" key="2">
    <citation type="submission" date="2014-03" db="EMBL/GenBank/DDBJ databases">
        <title>Candidatus Competibacter-lineage genomes retrieved from metagenomes reveal functional metabolic diversity.</title>
        <authorList>
            <person name="McIlroy S.J."/>
            <person name="Albertsen M."/>
            <person name="Andresen E.K."/>
            <person name="Saunders A.M."/>
            <person name="Kristiansen R."/>
            <person name="Stokholm-Bjerregaard M."/>
            <person name="Nielsen K.L."/>
            <person name="Nielsen P.H."/>
        </authorList>
    </citation>
    <scope>NUCLEOTIDE SEQUENCE</scope>
    <source>
        <strain evidence="1">Run_A_D11</strain>
    </source>
</reference>
<comment type="caution">
    <text evidence="1">The sequence shown here is derived from an EMBL/GenBank/DDBJ whole genome shotgun (WGS) entry which is preliminary data.</text>
</comment>
<protein>
    <submittedName>
        <fullName evidence="1">Uncharacterized protein</fullName>
    </submittedName>
</protein>
<reference evidence="1" key="1">
    <citation type="submission" date="2013-07" db="EMBL/GenBank/DDBJ databases">
        <authorList>
            <person name="McIlroy S."/>
        </authorList>
    </citation>
    <scope>NUCLEOTIDE SEQUENCE [LARGE SCALE GENOMIC DNA]</scope>
    <source>
        <strain evidence="1">Run_A_D11</strain>
    </source>
</reference>
<dbReference type="STRING" id="1400863.BN873_10018"/>
<evidence type="ECO:0000313" key="2">
    <source>
        <dbReference type="Proteomes" id="UP000035760"/>
    </source>
</evidence>
<sequence>MPSRHPHQRPPAESPIHLHRPAAVEVSLLDPVLLELPEQYQDLPPELIEWAKIRRNVSRLSMRDLTAAIIPTLHDHHGKVPNHRIACSIER</sequence>
<organism evidence="1 2">
    <name type="scientific">Candidatus Competibacter denitrificans Run_A_D11</name>
    <dbReference type="NCBI Taxonomy" id="1400863"/>
    <lineage>
        <taxon>Bacteria</taxon>
        <taxon>Pseudomonadati</taxon>
        <taxon>Pseudomonadota</taxon>
        <taxon>Gammaproteobacteria</taxon>
        <taxon>Candidatus Competibacteraceae</taxon>
        <taxon>Candidatus Competibacter</taxon>
    </lineage>
</organism>